<comment type="caution">
    <text evidence="1">The sequence shown here is derived from an EMBL/GenBank/DDBJ whole genome shotgun (WGS) entry which is preliminary data.</text>
</comment>
<dbReference type="InterPro" id="IPR013947">
    <property type="entry name" value="Mediator_Med14"/>
</dbReference>
<dbReference type="EMBL" id="JBDODL010000111">
    <property type="protein sequence ID" value="MES1918712.1"/>
    <property type="molecule type" value="Genomic_DNA"/>
</dbReference>
<evidence type="ECO:0000313" key="2">
    <source>
        <dbReference type="Proteomes" id="UP001439008"/>
    </source>
</evidence>
<proteinExistence type="predicted"/>
<organism evidence="1 2">
    <name type="scientific">Bonamia ostreae</name>
    <dbReference type="NCBI Taxonomy" id="126728"/>
    <lineage>
        <taxon>Eukaryota</taxon>
        <taxon>Sar</taxon>
        <taxon>Rhizaria</taxon>
        <taxon>Endomyxa</taxon>
        <taxon>Ascetosporea</taxon>
        <taxon>Haplosporida</taxon>
        <taxon>Bonamia</taxon>
    </lineage>
</organism>
<name>A0ABV2AHH7_9EUKA</name>
<evidence type="ECO:0000313" key="1">
    <source>
        <dbReference type="EMBL" id="MES1918712.1"/>
    </source>
</evidence>
<dbReference type="PANTHER" id="PTHR12809:SF2">
    <property type="entry name" value="MEDIATOR OF RNA POLYMERASE II TRANSCRIPTION SUBUNIT 14"/>
    <property type="match status" value="1"/>
</dbReference>
<reference evidence="1 2" key="1">
    <citation type="journal article" date="2024" name="BMC Biol.">
        <title>Comparative genomics of Ascetosporea gives new insight into the evolutionary basis for animal parasitism in Rhizaria.</title>
        <authorList>
            <person name="Hiltunen Thoren M."/>
            <person name="Onut-Brannstrom I."/>
            <person name="Alfjorden A."/>
            <person name="Peckova H."/>
            <person name="Swords F."/>
            <person name="Hooper C."/>
            <person name="Holzer A.S."/>
            <person name="Bass D."/>
            <person name="Burki F."/>
        </authorList>
    </citation>
    <scope>NUCLEOTIDE SEQUENCE [LARGE SCALE GENOMIC DNA]</scope>
    <source>
        <strain evidence="1">20-A016</strain>
    </source>
</reference>
<keyword evidence="2" id="KW-1185">Reference proteome</keyword>
<dbReference type="Proteomes" id="UP001439008">
    <property type="component" value="Unassembled WGS sequence"/>
</dbReference>
<gene>
    <name evidence="1" type="ORF">MHBO_000634</name>
</gene>
<sequence length="1209" mass="143361">MSDSKLPLIWKHVGGDLILVKKAVKSFFASIYLELIELLENLDNETVFEMNKKLSHFIDSLHFRILKLYCFLKWTRLNFSEKENLISKTIVFEKNAKITTDSILNLSQNLATIKVVKMWDIITASNVLYRRTYPYLDINSVTKNFTEKPLFEKKNFDQTKNFLNNKICDLLSKKDFAKKLNIKLLKIDKGMGYFQMPFFPKIKLSISMNAKRENFKIFWILLNFKAENLLYLANKKKSDKQKFIESLNLNSFHQNLDDKTTKQNFDAIFEALIDLKNKIFLNHLKSEISFLKKYFCCEMEFDYSPGEFLVIYYWSKLPNFGKNLKIRKFEKKEKSLKFIKIEKFCNSLKFTFDENTKILESSDLDQKMTKFVQIFNNDKTTFKNSKNPIFLLEIVKTIFNANGNALLLTILKFLRDLKKSFKNIRTFENINNFLWEKAFLIPENDYKNKVIDNKFESTEHLIRKLNILEVETEILEIGIKKFVDCTEKMSLFVIANKNVWLNFTVNYRNGELIVKTNCVSDINKLNIYNKMLSEDYRNIFKIILSIKTDFYFSKFRFSLNQFIVRKSKIGECAKKCCKNEIFYRFSKLERNKMEIILNQNLKFCVHWFDEQIYKIDLIISNKSQFDVTLDWTAKFYKMSQSLKIDDFDKIWSKFGPNLFLDWKKVIFENIIISEFAKFGINYKSDKTSKTTKFSNFCSSNKFFDLLKLDKIDVDDKISFFFKIGSNSILDKIGKNWILSDESHLQKIEYIGPIKSTILEKWIKMKLKFIQISKFVKNVKIITKENVFKWEICFSKFNKIELKSEDVLINVVFTMKGLKFSENNFSAKVRINAKICQNYSKFKEKLIKKMENFFDFKSIENYENVKTFFSVVEILPKLDGLDKFLFWSKKLDFKNGIEKSLKYQFDHFCCFTISFRNQKNKLRIKITNKNLMIESADFKQNFVKINQIDDFLRKWHFRCGFDFLKKIYFDSKYLENKKTILGQNIHHNGALLALKKYFVIKVTPENCSLQQKELLVLSSYLEKIVCAPPFSENCLKFFIKLIHSPFHVLSSLLPVISFELTSLENNEILKCSIKPEKGENFEEKNMKLFLQIFLKLSDNYTRIPLFFDMLNGQICFWALNRIDIGNKEKKTPIFYPKELLKRINNRILNTKLTEKLITAIKYILSQSTKEIEDAVKSLNSKFVIEKSVIVPKIDQLFSVLKSSELELQNK</sequence>
<protein>
    <recommendedName>
        <fullName evidence="3">Mediator complex subunit 14</fullName>
    </recommendedName>
</protein>
<accession>A0ABV2AHH7</accession>
<dbReference type="PANTHER" id="PTHR12809">
    <property type="entry name" value="MEDIATOR COMPLEX SUBUNIT"/>
    <property type="match status" value="1"/>
</dbReference>
<evidence type="ECO:0008006" key="3">
    <source>
        <dbReference type="Google" id="ProtNLM"/>
    </source>
</evidence>